<accession>A0A3M6WZS7</accession>
<dbReference type="InterPro" id="IPR036280">
    <property type="entry name" value="Multihaem_cyt_sf"/>
</dbReference>
<feature type="compositionally biased region" description="Acidic residues" evidence="5">
    <location>
        <begin position="457"/>
        <end position="471"/>
    </location>
</feature>
<feature type="region of interest" description="Disordered" evidence="5">
    <location>
        <begin position="396"/>
        <end position="493"/>
    </location>
</feature>
<dbReference type="AlphaFoldDB" id="A0A3M6WZS7"/>
<protein>
    <recommendedName>
        <fullName evidence="6">CHY-type domain-containing protein</fullName>
    </recommendedName>
</protein>
<feature type="compositionally biased region" description="Basic and acidic residues" evidence="5">
    <location>
        <begin position="760"/>
        <end position="771"/>
    </location>
</feature>
<dbReference type="SUPFAM" id="SSF48695">
    <property type="entry name" value="Multiheme cytochromes"/>
    <property type="match status" value="1"/>
</dbReference>
<evidence type="ECO:0000313" key="8">
    <source>
        <dbReference type="EMBL" id="RMY15920.1"/>
    </source>
</evidence>
<dbReference type="GO" id="GO:0008270">
    <property type="term" value="F:zinc ion binding"/>
    <property type="evidence" value="ECO:0007669"/>
    <property type="project" value="UniProtKB-KW"/>
</dbReference>
<evidence type="ECO:0000256" key="2">
    <source>
        <dbReference type="ARBA" id="ARBA00022771"/>
    </source>
</evidence>
<dbReference type="OrthoDB" id="10253329at2759"/>
<name>A0A3M6WZS7_HORWE</name>
<dbReference type="PROSITE" id="PS51266">
    <property type="entry name" value="ZF_CHY"/>
    <property type="match status" value="1"/>
</dbReference>
<feature type="compositionally biased region" description="Low complexity" evidence="5">
    <location>
        <begin position="238"/>
        <end position="247"/>
    </location>
</feature>
<feature type="domain" description="CHY-type" evidence="6">
    <location>
        <begin position="667"/>
        <end position="745"/>
    </location>
</feature>
<reference evidence="9 10" key="1">
    <citation type="journal article" date="2018" name="BMC Genomics">
        <title>Genomic evidence for intraspecific hybridization in a clonal and extremely halotolerant yeast.</title>
        <authorList>
            <person name="Gostincar C."/>
            <person name="Stajich J.E."/>
            <person name="Zupancic J."/>
            <person name="Zalar P."/>
            <person name="Gunde-Cimerman N."/>
        </authorList>
    </citation>
    <scope>NUCLEOTIDE SEQUENCE [LARGE SCALE GENOMIC DNA]</scope>
    <source>
        <strain evidence="8 10">EXF-6654</strain>
        <strain evidence="7 9">EXF-6656</strain>
    </source>
</reference>
<organism evidence="7 9">
    <name type="scientific">Hortaea werneckii</name>
    <name type="common">Black yeast</name>
    <name type="synonym">Cladosporium werneckii</name>
    <dbReference type="NCBI Taxonomy" id="91943"/>
    <lineage>
        <taxon>Eukaryota</taxon>
        <taxon>Fungi</taxon>
        <taxon>Dikarya</taxon>
        <taxon>Ascomycota</taxon>
        <taxon>Pezizomycotina</taxon>
        <taxon>Dothideomycetes</taxon>
        <taxon>Dothideomycetidae</taxon>
        <taxon>Mycosphaerellales</taxon>
        <taxon>Teratosphaeriaceae</taxon>
        <taxon>Hortaea</taxon>
    </lineage>
</organism>
<evidence type="ECO:0000313" key="9">
    <source>
        <dbReference type="Proteomes" id="UP000281245"/>
    </source>
</evidence>
<keyword evidence="3" id="KW-0862">Zinc</keyword>
<evidence type="ECO:0000256" key="5">
    <source>
        <dbReference type="SAM" id="MobiDB-lite"/>
    </source>
</evidence>
<feature type="compositionally biased region" description="Polar residues" evidence="5">
    <location>
        <begin position="404"/>
        <end position="413"/>
    </location>
</feature>
<evidence type="ECO:0000259" key="6">
    <source>
        <dbReference type="PROSITE" id="PS51266"/>
    </source>
</evidence>
<dbReference type="EMBL" id="QWIK01000022">
    <property type="protein sequence ID" value="RMY15920.1"/>
    <property type="molecule type" value="Genomic_DNA"/>
</dbReference>
<feature type="compositionally biased region" description="Basic and acidic residues" evidence="5">
    <location>
        <begin position="446"/>
        <end position="456"/>
    </location>
</feature>
<feature type="compositionally biased region" description="Basic and acidic residues" evidence="5">
    <location>
        <begin position="472"/>
        <end position="489"/>
    </location>
</feature>
<dbReference type="VEuPathDB" id="FungiDB:BTJ68_06156"/>
<evidence type="ECO:0000313" key="10">
    <source>
        <dbReference type="Proteomes" id="UP000282582"/>
    </source>
</evidence>
<dbReference type="SUPFAM" id="SSF161219">
    <property type="entry name" value="CHY zinc finger-like"/>
    <property type="match status" value="1"/>
</dbReference>
<feature type="compositionally biased region" description="Basic residues" evidence="5">
    <location>
        <begin position="772"/>
        <end position="786"/>
    </location>
</feature>
<keyword evidence="2 4" id="KW-0863">Zinc-finger</keyword>
<feature type="region of interest" description="Disordered" evidence="5">
    <location>
        <begin position="126"/>
        <end position="148"/>
    </location>
</feature>
<sequence>MPEGEQASTTTLPSRPAKQRQVCRFYNTKKDHLGMLSGTACLAAVYSELTLYLPGCRAGANCAFAHPLDQDTPSHNPAGPAKNESKETSAIAKNTPQPARPAAVRPVPKAEMEDPRAFQIAQVQRRFKPHSTDTEDGTTLSLRMKPSDPDFPYEIDDLECELRVPRSYPNPGRPSIEVINKDIPRGFQINIERGFDLILSSNPGITLLAAINRLDRQLEPILAGRMAETIKIVANKGPASPAPAQSQPQPPSPRAASSDTTERRNVTAKQPVVFTPQQKDEARSKRQSHARQLEARFSRMPSFVKSSDGQSYVLPLESPKKSTWPQSLQSLRSFRLVVPESYPLEPPFIILESDSSEARNVEAAFTRLPGKIAGATLTQLVNHLVLHISSMAAESSSLDEEGSKTAQDAQKPSSDVEKPTTSDPPSEQASHVDSDRPHLHVIPRPPEWDVPQHENIDESEGTDSETSEAEGDSSHSDHENEDERLRDQDVSGTPAEKGVLLSFPNLELHGIELLEVSSLSITIKCERCKDTMDVHRLRNYSGNASAMRQETCKKCAITMAVGFRSDMIHANSVRAGYLDLDGCTVVDMLPSNFSPTCAECSTPFPAPGIIAVRGDSAMTICRECHKKMTLRISELKFLLVSATAARASRALGRKKPRENLGIHAGSELPRKGRCSHYAKSFRWFRFSCCSKVFPCDRCHDRESEHPLEHANRMIWYEIHTADATNSGYCSREQNYRPEDCGICHALMIGKKGSGFWEGGKGTRDPKRMSRKDPRKYKRRPGTKPKA</sequence>
<dbReference type="InterPro" id="IPR008913">
    <property type="entry name" value="Znf_CHY"/>
</dbReference>
<gene>
    <name evidence="8" type="ORF">D0868_00624</name>
    <name evidence="7" type="ORF">D0869_04825</name>
</gene>
<feature type="region of interest" description="Disordered" evidence="5">
    <location>
        <begin position="236"/>
        <end position="291"/>
    </location>
</feature>
<dbReference type="Proteomes" id="UP000282582">
    <property type="component" value="Unassembled WGS sequence"/>
</dbReference>
<dbReference type="InterPro" id="IPR037274">
    <property type="entry name" value="Znf_CHY_sf"/>
</dbReference>
<keyword evidence="1" id="KW-0479">Metal-binding</keyword>
<feature type="region of interest" description="Disordered" evidence="5">
    <location>
        <begin position="71"/>
        <end position="112"/>
    </location>
</feature>
<evidence type="ECO:0000256" key="3">
    <source>
        <dbReference type="ARBA" id="ARBA00022833"/>
    </source>
</evidence>
<proteinExistence type="predicted"/>
<dbReference type="Proteomes" id="UP000281245">
    <property type="component" value="Unassembled WGS sequence"/>
</dbReference>
<evidence type="ECO:0000256" key="1">
    <source>
        <dbReference type="ARBA" id="ARBA00022723"/>
    </source>
</evidence>
<evidence type="ECO:0000256" key="4">
    <source>
        <dbReference type="PROSITE-ProRule" id="PRU00601"/>
    </source>
</evidence>
<evidence type="ECO:0000313" key="7">
    <source>
        <dbReference type="EMBL" id="RMX84097.1"/>
    </source>
</evidence>
<dbReference type="EMBL" id="QWIJ01000304">
    <property type="protein sequence ID" value="RMX84097.1"/>
    <property type="molecule type" value="Genomic_DNA"/>
</dbReference>
<comment type="caution">
    <text evidence="7">The sequence shown here is derived from an EMBL/GenBank/DDBJ whole genome shotgun (WGS) entry which is preliminary data.</text>
</comment>
<feature type="region of interest" description="Disordered" evidence="5">
    <location>
        <begin position="754"/>
        <end position="786"/>
    </location>
</feature>